<reference evidence="2 3" key="1">
    <citation type="submission" date="2020-05" db="EMBL/GenBank/DDBJ databases">
        <title>Horizontal transmission and recombination maintain forever young bacterial symbiont genomes.</title>
        <authorList>
            <person name="Russell S.L."/>
            <person name="Pepper-Tunick E."/>
            <person name="Svedberg J."/>
            <person name="Byrne A."/>
            <person name="Ruelas Castillo J."/>
            <person name="Vollmers C."/>
            <person name="Beinart R.A."/>
            <person name="Corbett-Detig R."/>
        </authorList>
    </citation>
    <scope>NUCLEOTIDE SEQUENCE [LARGE SCALE GENOMIC DNA]</scope>
    <source>
        <strain evidence="2">455</strain>
    </source>
</reference>
<comment type="caution">
    <text evidence="2">The sequence shown here is derived from an EMBL/GenBank/DDBJ whole genome shotgun (WGS) entry which is preliminary data.</text>
</comment>
<dbReference type="AlphaFoldDB" id="A0A853F4A3"/>
<dbReference type="Pfam" id="PF01797">
    <property type="entry name" value="Y1_Tnp"/>
    <property type="match status" value="1"/>
</dbReference>
<dbReference type="SMART" id="SM01321">
    <property type="entry name" value="Y1_Tnp"/>
    <property type="match status" value="1"/>
</dbReference>
<dbReference type="SUPFAM" id="SSF143422">
    <property type="entry name" value="Transposase IS200-like"/>
    <property type="match status" value="1"/>
</dbReference>
<gene>
    <name evidence="2" type="ORF">H0A76_11030</name>
</gene>
<dbReference type="Proteomes" id="UP000568751">
    <property type="component" value="Unassembled WGS sequence"/>
</dbReference>
<sequence length="230" mass="26406">MARLKRITPADIPQHIIQRGNNKQVCFANETDMKAYLQWLKDFSDKYSVSIHAWVLMTNHIHLLCTPKTSDGIGKMMQSLGRMYVGYFNHTYKRKGTLWEGRYKSSIIQSEHYLLSVYRYIELNPVRAGMVVSPSEYSWSSYNFNALGVANNLITPHQEYLALGNNAKARSASYIELFKTEIDDKLLDNIRKNINKGLALGNEVFIKEIEVLNNARVSSRKAGRPKKNVE</sequence>
<evidence type="ECO:0000313" key="2">
    <source>
        <dbReference type="EMBL" id="NYT28346.1"/>
    </source>
</evidence>
<dbReference type="Gene3D" id="3.30.70.1290">
    <property type="entry name" value="Transposase IS200-like"/>
    <property type="match status" value="1"/>
</dbReference>
<proteinExistence type="predicted"/>
<dbReference type="InterPro" id="IPR002686">
    <property type="entry name" value="Transposase_17"/>
</dbReference>
<name>A0A853F4A3_9GAMM</name>
<accession>A0A853F4A3</accession>
<evidence type="ECO:0000313" key="3">
    <source>
        <dbReference type="Proteomes" id="UP000568751"/>
    </source>
</evidence>
<evidence type="ECO:0000259" key="1">
    <source>
        <dbReference type="SMART" id="SM01321"/>
    </source>
</evidence>
<dbReference type="GO" id="GO:0003677">
    <property type="term" value="F:DNA binding"/>
    <property type="evidence" value="ECO:0007669"/>
    <property type="project" value="InterPro"/>
</dbReference>
<dbReference type="PANTHER" id="PTHR34322">
    <property type="entry name" value="TRANSPOSASE, Y1_TNP DOMAIN-CONTAINING"/>
    <property type="match status" value="1"/>
</dbReference>
<dbReference type="GO" id="GO:0006313">
    <property type="term" value="P:DNA transposition"/>
    <property type="evidence" value="ECO:0007669"/>
    <property type="project" value="InterPro"/>
</dbReference>
<protein>
    <submittedName>
        <fullName evidence="2">Transposase</fullName>
    </submittedName>
</protein>
<organism evidence="2 3">
    <name type="scientific">Candidatus Thiodubiliella endoseptemdiera</name>
    <dbReference type="NCBI Taxonomy" id="2738886"/>
    <lineage>
        <taxon>Bacteria</taxon>
        <taxon>Pseudomonadati</taxon>
        <taxon>Pseudomonadota</taxon>
        <taxon>Gammaproteobacteria</taxon>
        <taxon>Candidatus Pseudothioglobaceae</taxon>
        <taxon>Candidatus Thiodubiliella</taxon>
    </lineage>
</organism>
<dbReference type="EMBL" id="JACCHT010000002">
    <property type="protein sequence ID" value="NYT28346.1"/>
    <property type="molecule type" value="Genomic_DNA"/>
</dbReference>
<feature type="domain" description="Transposase IS200-like" evidence="1">
    <location>
        <begin position="9"/>
        <end position="124"/>
    </location>
</feature>
<dbReference type="InterPro" id="IPR036515">
    <property type="entry name" value="Transposase_17_sf"/>
</dbReference>
<dbReference type="PANTHER" id="PTHR34322:SF2">
    <property type="entry name" value="TRANSPOSASE IS200-LIKE DOMAIN-CONTAINING PROTEIN"/>
    <property type="match status" value="1"/>
</dbReference>
<dbReference type="GO" id="GO:0004803">
    <property type="term" value="F:transposase activity"/>
    <property type="evidence" value="ECO:0007669"/>
    <property type="project" value="InterPro"/>
</dbReference>